<evidence type="ECO:0000256" key="3">
    <source>
        <dbReference type="ARBA" id="ARBA00018111"/>
    </source>
</evidence>
<dbReference type="InterPro" id="IPR036388">
    <property type="entry name" value="WH-like_DNA-bd_sf"/>
</dbReference>
<comment type="caution">
    <text evidence="9">The sequence shown here is derived from an EMBL/GenBank/DDBJ whole genome shotgun (WGS) entry which is preliminary data.</text>
</comment>
<dbReference type="InterPro" id="IPR053924">
    <property type="entry name" value="RecX_HTH_2nd"/>
</dbReference>
<dbReference type="EMBL" id="LIZT01000031">
    <property type="protein sequence ID" value="KPJ50084.1"/>
    <property type="molecule type" value="Genomic_DNA"/>
</dbReference>
<dbReference type="InterPro" id="IPR053926">
    <property type="entry name" value="RecX_HTH_1st"/>
</dbReference>
<dbReference type="InterPro" id="IPR053925">
    <property type="entry name" value="RecX_HTH_3rd"/>
</dbReference>
<organism evidence="9 10">
    <name type="scientific">candidate division TA06 bacterium DG_26</name>
    <dbReference type="NCBI Taxonomy" id="1703771"/>
    <lineage>
        <taxon>Bacteria</taxon>
        <taxon>Bacteria division TA06</taxon>
    </lineage>
</organism>
<evidence type="ECO:0000313" key="9">
    <source>
        <dbReference type="EMBL" id="KPJ50084.1"/>
    </source>
</evidence>
<accession>A0A0S7WIS8</accession>
<dbReference type="AlphaFoldDB" id="A0A0S7WIS8"/>
<dbReference type="Pfam" id="PF02631">
    <property type="entry name" value="RecX_HTH2"/>
    <property type="match status" value="1"/>
</dbReference>
<dbReference type="InterPro" id="IPR003783">
    <property type="entry name" value="Regulatory_RecX"/>
</dbReference>
<evidence type="ECO:0000256" key="5">
    <source>
        <dbReference type="HAMAP-Rule" id="MF_01114"/>
    </source>
</evidence>
<keyword evidence="4 5" id="KW-0963">Cytoplasm</keyword>
<evidence type="ECO:0000259" key="8">
    <source>
        <dbReference type="Pfam" id="PF21982"/>
    </source>
</evidence>
<comment type="subcellular location">
    <subcellularLocation>
        <location evidence="1 5">Cytoplasm</location>
    </subcellularLocation>
</comment>
<protein>
    <recommendedName>
        <fullName evidence="3 5">Regulatory protein RecX</fullName>
    </recommendedName>
</protein>
<feature type="domain" description="RecX first three-helical" evidence="8">
    <location>
        <begin position="60"/>
        <end position="95"/>
    </location>
</feature>
<dbReference type="HAMAP" id="MF_01114">
    <property type="entry name" value="RecX"/>
    <property type="match status" value="1"/>
</dbReference>
<evidence type="ECO:0000256" key="2">
    <source>
        <dbReference type="ARBA" id="ARBA00009695"/>
    </source>
</evidence>
<evidence type="ECO:0000256" key="4">
    <source>
        <dbReference type="ARBA" id="ARBA00022490"/>
    </source>
</evidence>
<reference evidence="9 10" key="1">
    <citation type="journal article" date="2015" name="Microbiome">
        <title>Genomic resolution of linkages in carbon, nitrogen, and sulfur cycling among widespread estuary sediment bacteria.</title>
        <authorList>
            <person name="Baker B.J."/>
            <person name="Lazar C.S."/>
            <person name="Teske A.P."/>
            <person name="Dick G.J."/>
        </authorList>
    </citation>
    <scope>NUCLEOTIDE SEQUENCE [LARGE SCALE GENOMIC DNA]</scope>
    <source>
        <strain evidence="9">DG_26</strain>
    </source>
</reference>
<dbReference type="Pfam" id="PF21982">
    <property type="entry name" value="RecX_HTH1"/>
    <property type="match status" value="1"/>
</dbReference>
<evidence type="ECO:0000313" key="10">
    <source>
        <dbReference type="Proteomes" id="UP000051124"/>
    </source>
</evidence>
<dbReference type="GO" id="GO:0006282">
    <property type="term" value="P:regulation of DNA repair"/>
    <property type="evidence" value="ECO:0007669"/>
    <property type="project" value="UniProtKB-UniRule"/>
</dbReference>
<name>A0A0S7WIS8_UNCT6</name>
<feature type="domain" description="RecX third three-helical" evidence="7">
    <location>
        <begin position="157"/>
        <end position="201"/>
    </location>
</feature>
<sequence length="204" mass="23759">MRITKIQPQRGKKKYSIWIDGTHAFSCGKEVLSDLSIKEGQELSSRELETLLTEIQKREARKYSLSLLERRALSEAELKGKLRRRGYGSHIIDTLVRSLKEVDLIDDLNYARSWVRNRSTSSPRGALLLRRELKMKGIEASVIHEVMEEFKQIYDEGELLAEVAEKRAKQMSGLDSLTRKRRLFGYLLRRGFTLDEVKRVVTRY</sequence>
<dbReference type="PANTHER" id="PTHR33602:SF1">
    <property type="entry name" value="REGULATORY PROTEIN RECX FAMILY PROTEIN"/>
    <property type="match status" value="1"/>
</dbReference>
<dbReference type="Proteomes" id="UP000051124">
    <property type="component" value="Unassembled WGS sequence"/>
</dbReference>
<evidence type="ECO:0000259" key="7">
    <source>
        <dbReference type="Pfam" id="PF21981"/>
    </source>
</evidence>
<evidence type="ECO:0000256" key="1">
    <source>
        <dbReference type="ARBA" id="ARBA00004496"/>
    </source>
</evidence>
<comment type="function">
    <text evidence="5">Modulates RecA activity.</text>
</comment>
<dbReference type="GO" id="GO:0005737">
    <property type="term" value="C:cytoplasm"/>
    <property type="evidence" value="ECO:0007669"/>
    <property type="project" value="UniProtKB-SubCell"/>
</dbReference>
<comment type="similarity">
    <text evidence="2 5">Belongs to the RecX family.</text>
</comment>
<dbReference type="PANTHER" id="PTHR33602">
    <property type="entry name" value="REGULATORY PROTEIN RECX FAMILY PROTEIN"/>
    <property type="match status" value="1"/>
</dbReference>
<proteinExistence type="inferred from homology"/>
<gene>
    <name evidence="5" type="primary">recX</name>
    <name evidence="9" type="ORF">AMJ40_03875</name>
</gene>
<evidence type="ECO:0000259" key="6">
    <source>
        <dbReference type="Pfam" id="PF02631"/>
    </source>
</evidence>
<dbReference type="Pfam" id="PF21981">
    <property type="entry name" value="RecX_HTH3"/>
    <property type="match status" value="1"/>
</dbReference>
<dbReference type="Gene3D" id="1.10.10.10">
    <property type="entry name" value="Winged helix-like DNA-binding domain superfamily/Winged helix DNA-binding domain"/>
    <property type="match status" value="3"/>
</dbReference>
<feature type="domain" description="RecX second three-helical" evidence="6">
    <location>
        <begin position="106"/>
        <end position="147"/>
    </location>
</feature>